<evidence type="ECO:0000313" key="4">
    <source>
        <dbReference type="Proteomes" id="UP000716446"/>
    </source>
</evidence>
<feature type="region of interest" description="Disordered" evidence="1">
    <location>
        <begin position="1"/>
        <end position="22"/>
    </location>
</feature>
<dbReference type="Proteomes" id="UP000716446">
    <property type="component" value="Unassembled WGS sequence"/>
</dbReference>
<proteinExistence type="predicted"/>
<feature type="compositionally biased region" description="Pro residues" evidence="1">
    <location>
        <begin position="1"/>
        <end position="13"/>
    </location>
</feature>
<reference evidence="3" key="1">
    <citation type="submission" date="2020-06" db="EMBL/GenBank/DDBJ databases">
        <authorList>
            <person name="Onetto C."/>
        </authorList>
    </citation>
    <scope>NUCLEOTIDE SEQUENCE</scope>
</reference>
<organism evidence="3 4">
    <name type="scientific">Aureobasidium vineae</name>
    <dbReference type="NCBI Taxonomy" id="2773715"/>
    <lineage>
        <taxon>Eukaryota</taxon>
        <taxon>Fungi</taxon>
        <taxon>Dikarya</taxon>
        <taxon>Ascomycota</taxon>
        <taxon>Pezizomycotina</taxon>
        <taxon>Dothideomycetes</taxon>
        <taxon>Dothideomycetidae</taxon>
        <taxon>Dothideales</taxon>
        <taxon>Saccotheciaceae</taxon>
        <taxon>Aureobasidium</taxon>
    </lineage>
</organism>
<name>A0A9N8JL00_9PEZI</name>
<feature type="domain" description="Cryptic loci regulator 2 N-terminal" evidence="2">
    <location>
        <begin position="102"/>
        <end position="158"/>
    </location>
</feature>
<evidence type="ECO:0000256" key="1">
    <source>
        <dbReference type="SAM" id="MobiDB-lite"/>
    </source>
</evidence>
<sequence length="158" mass="17375">MANPNQAPPPGPNPGTITDPNSGLNILVRDIDLSGPMINSDGQAQQPPATDNIEFLAHLTRIFNSNSQYTTTLGKLHTSSLPFQTLYTNISCSGYTVNFIGGLPQGYVLESRPRAHQSSSSITRTDLYIRDFRSVIQFAKHVYHMMRNDLVNCDCSSC</sequence>
<evidence type="ECO:0000259" key="2">
    <source>
        <dbReference type="Pfam" id="PF16761"/>
    </source>
</evidence>
<dbReference type="AlphaFoldDB" id="A0A9N8JL00"/>
<gene>
    <name evidence="3" type="ORF">AWRI4619_LOCUS5467</name>
</gene>
<accession>A0A9N8JL00</accession>
<evidence type="ECO:0000313" key="3">
    <source>
        <dbReference type="EMBL" id="CAD0088832.1"/>
    </source>
</evidence>
<comment type="caution">
    <text evidence="3">The sequence shown here is derived from an EMBL/GenBank/DDBJ whole genome shotgun (WGS) entry which is preliminary data.</text>
</comment>
<dbReference type="InterPro" id="IPR031915">
    <property type="entry name" value="Clr2_N"/>
</dbReference>
<dbReference type="Pfam" id="PF16761">
    <property type="entry name" value="Clr2_transil"/>
    <property type="match status" value="1"/>
</dbReference>
<protein>
    <recommendedName>
        <fullName evidence="2">Cryptic loci regulator 2 N-terminal domain-containing protein</fullName>
    </recommendedName>
</protein>
<dbReference type="EMBL" id="CAIJEN010000007">
    <property type="protein sequence ID" value="CAD0088832.1"/>
    <property type="molecule type" value="Genomic_DNA"/>
</dbReference>
<keyword evidence="4" id="KW-1185">Reference proteome</keyword>